<protein>
    <submittedName>
        <fullName evidence="2">MoaD family protein</fullName>
    </submittedName>
</protein>
<name>A0A7C4JLU1_STAMA</name>
<dbReference type="InterPro" id="IPR044672">
    <property type="entry name" value="MOCS2A"/>
</dbReference>
<dbReference type="InterPro" id="IPR010038">
    <property type="entry name" value="MoaD_arc-typ"/>
</dbReference>
<dbReference type="EMBL" id="DTBP01000024">
    <property type="protein sequence ID" value="HGQ74178.1"/>
    <property type="molecule type" value="Genomic_DNA"/>
</dbReference>
<dbReference type="GO" id="GO:0006777">
    <property type="term" value="P:Mo-molybdopterin cofactor biosynthetic process"/>
    <property type="evidence" value="ECO:0007669"/>
    <property type="project" value="InterPro"/>
</dbReference>
<keyword evidence="1" id="KW-0547">Nucleotide-binding</keyword>
<dbReference type="NCBIfam" id="TIGR01687">
    <property type="entry name" value="moaD_arch"/>
    <property type="match status" value="1"/>
</dbReference>
<dbReference type="GO" id="GO:0000166">
    <property type="term" value="F:nucleotide binding"/>
    <property type="evidence" value="ECO:0007669"/>
    <property type="project" value="UniProtKB-KW"/>
</dbReference>
<dbReference type="PANTHER" id="PTHR33359">
    <property type="entry name" value="MOLYBDOPTERIN SYNTHASE SULFUR CARRIER SUBUNIT"/>
    <property type="match status" value="1"/>
</dbReference>
<dbReference type="GO" id="GO:1990133">
    <property type="term" value="C:molybdopterin adenylyltransferase complex"/>
    <property type="evidence" value="ECO:0007669"/>
    <property type="project" value="TreeGrafter"/>
</dbReference>
<comment type="caution">
    <text evidence="2">The sequence shown here is derived from an EMBL/GenBank/DDBJ whole genome shotgun (WGS) entry which is preliminary data.</text>
</comment>
<evidence type="ECO:0000313" key="2">
    <source>
        <dbReference type="EMBL" id="HGQ74178.1"/>
    </source>
</evidence>
<dbReference type="InterPro" id="IPR003749">
    <property type="entry name" value="ThiS/MoaD-like"/>
</dbReference>
<reference evidence="2" key="1">
    <citation type="journal article" date="2020" name="mSystems">
        <title>Genome- and Community-Level Interaction Insights into Carbon Utilization and Element Cycling Functions of Hydrothermarchaeota in Hydrothermal Sediment.</title>
        <authorList>
            <person name="Zhou Z."/>
            <person name="Liu Y."/>
            <person name="Xu W."/>
            <person name="Pan J."/>
            <person name="Luo Z.H."/>
            <person name="Li M."/>
        </authorList>
    </citation>
    <scope>NUCLEOTIDE SEQUENCE [LARGE SCALE GENOMIC DNA]</scope>
    <source>
        <strain evidence="2">SpSt-648</strain>
    </source>
</reference>
<dbReference type="InterPro" id="IPR012675">
    <property type="entry name" value="Beta-grasp_dom_sf"/>
</dbReference>
<sequence>MNTPRVVVKFFSVYSDVVNNVYIDVDEGSTIEDLISKLLTKYPDLKEIFENIKPIILINGSVHDSPVALKDGDEVAFIPPASGG</sequence>
<organism evidence="2">
    <name type="scientific">Staphylothermus marinus</name>
    <dbReference type="NCBI Taxonomy" id="2280"/>
    <lineage>
        <taxon>Archaea</taxon>
        <taxon>Thermoproteota</taxon>
        <taxon>Thermoprotei</taxon>
        <taxon>Desulfurococcales</taxon>
        <taxon>Desulfurococcaceae</taxon>
        <taxon>Staphylothermus</taxon>
    </lineage>
</organism>
<dbReference type="InterPro" id="IPR016155">
    <property type="entry name" value="Mopterin_synth/thiamin_S_b"/>
</dbReference>
<dbReference type="Gene3D" id="3.10.20.30">
    <property type="match status" value="1"/>
</dbReference>
<dbReference type="PANTHER" id="PTHR33359:SF1">
    <property type="entry name" value="MOLYBDOPTERIN SYNTHASE SULFUR CARRIER SUBUNIT"/>
    <property type="match status" value="1"/>
</dbReference>
<evidence type="ECO:0000256" key="1">
    <source>
        <dbReference type="ARBA" id="ARBA00022741"/>
    </source>
</evidence>
<dbReference type="Pfam" id="PF02597">
    <property type="entry name" value="ThiS"/>
    <property type="match status" value="1"/>
</dbReference>
<gene>
    <name evidence="2" type="ORF">ENU20_03780</name>
</gene>
<dbReference type="SUPFAM" id="SSF54285">
    <property type="entry name" value="MoaD/ThiS"/>
    <property type="match status" value="1"/>
</dbReference>
<dbReference type="AlphaFoldDB" id="A0A7C4JLU1"/>
<accession>A0A7C4JLU1</accession>
<dbReference type="CDD" id="cd00754">
    <property type="entry name" value="Ubl_MoaD"/>
    <property type="match status" value="1"/>
</dbReference>
<proteinExistence type="predicted"/>